<evidence type="ECO:0000256" key="3">
    <source>
        <dbReference type="SAM" id="Phobius"/>
    </source>
</evidence>
<keyword evidence="6" id="KW-1185">Reference proteome</keyword>
<proteinExistence type="predicted"/>
<keyword evidence="3" id="KW-0812">Transmembrane</keyword>
<evidence type="ECO:0000256" key="2">
    <source>
        <dbReference type="ARBA" id="ARBA00023319"/>
    </source>
</evidence>
<dbReference type="PANTHER" id="PTHR19944">
    <property type="entry name" value="MHC CLASS II-RELATED"/>
    <property type="match status" value="1"/>
</dbReference>
<dbReference type="PROSITE" id="PS50835">
    <property type="entry name" value="IG_LIKE"/>
    <property type="match status" value="1"/>
</dbReference>
<protein>
    <recommendedName>
        <fullName evidence="4">Ig-like domain-containing protein</fullName>
    </recommendedName>
</protein>
<evidence type="ECO:0000313" key="5">
    <source>
        <dbReference type="Ensembl" id="ENSNMLP00000044178.1"/>
    </source>
</evidence>
<dbReference type="InterPro" id="IPR050160">
    <property type="entry name" value="MHC/Immunoglobulin"/>
</dbReference>
<dbReference type="Proteomes" id="UP000694523">
    <property type="component" value="Unplaced"/>
</dbReference>
<dbReference type="InterPro" id="IPR003006">
    <property type="entry name" value="Ig/MHC_CS"/>
</dbReference>
<dbReference type="InterPro" id="IPR003597">
    <property type="entry name" value="Ig_C1-set"/>
</dbReference>
<dbReference type="Gene3D" id="2.60.40.10">
    <property type="entry name" value="Immunoglobulins"/>
    <property type="match status" value="1"/>
</dbReference>
<dbReference type="PANTHER" id="PTHR19944:SF86">
    <property type="entry name" value="HLA CLASS II HISTOCOMPATIBILITY ANTIGEN, DR ALPHA CHAIN"/>
    <property type="match status" value="1"/>
</dbReference>
<reference evidence="5" key="2">
    <citation type="submission" date="2025-09" db="UniProtKB">
        <authorList>
            <consortium name="Ensembl"/>
        </authorList>
    </citation>
    <scope>IDENTIFICATION</scope>
</reference>
<sequence length="232" mass="26153">MDSIKIQRLYVVCQSNSFEFYKETICLFCLSDSHELRYVVGCFYNGTVEVIYEIDGDLALYADFQNNVIVSTVPPYVQFDIGPYPNIFSNTLKAKRAYPPESILYPADEVLRGVENHLICFVNRFYPPRVKVTWTKNNRPVSAGVSTSSYMPNNDQTFHCFSTLTITPEHGDVYSCTVEHAALETPTTRIWDVDLKSHQDLALDLYCGGGLTVAFVGVAIGTFLIVKGRYGH</sequence>
<evidence type="ECO:0000313" key="6">
    <source>
        <dbReference type="Proteomes" id="UP000694523"/>
    </source>
</evidence>
<dbReference type="SMART" id="SM00407">
    <property type="entry name" value="IGc1"/>
    <property type="match status" value="1"/>
</dbReference>
<dbReference type="InterPro" id="IPR007110">
    <property type="entry name" value="Ig-like_dom"/>
</dbReference>
<dbReference type="SUPFAM" id="SSF48726">
    <property type="entry name" value="Immunoglobulin"/>
    <property type="match status" value="1"/>
</dbReference>
<keyword evidence="2" id="KW-0393">Immunoglobulin domain</keyword>
<name>A0A8C6V7Y6_9GOBI</name>
<evidence type="ECO:0000259" key="4">
    <source>
        <dbReference type="PROSITE" id="PS50835"/>
    </source>
</evidence>
<accession>A0A8C6V7Y6</accession>
<keyword evidence="1" id="KW-0325">Glycoprotein</keyword>
<feature type="domain" description="Ig-like" evidence="4">
    <location>
        <begin position="100"/>
        <end position="188"/>
    </location>
</feature>
<evidence type="ECO:0000256" key="1">
    <source>
        <dbReference type="ARBA" id="ARBA00023180"/>
    </source>
</evidence>
<dbReference type="Pfam" id="PF07654">
    <property type="entry name" value="C1-set"/>
    <property type="match status" value="1"/>
</dbReference>
<reference evidence="5" key="1">
    <citation type="submission" date="2025-08" db="UniProtKB">
        <authorList>
            <consortium name="Ensembl"/>
        </authorList>
    </citation>
    <scope>IDENTIFICATION</scope>
</reference>
<dbReference type="InterPro" id="IPR036179">
    <property type="entry name" value="Ig-like_dom_sf"/>
</dbReference>
<feature type="transmembrane region" description="Helical" evidence="3">
    <location>
        <begin position="205"/>
        <end position="226"/>
    </location>
</feature>
<dbReference type="Ensembl" id="ENSNMLT00000049037.1">
    <property type="protein sequence ID" value="ENSNMLP00000044178.1"/>
    <property type="gene ID" value="ENSNMLG00000026751.1"/>
</dbReference>
<organism evidence="5 6">
    <name type="scientific">Neogobius melanostomus</name>
    <name type="common">round goby</name>
    <dbReference type="NCBI Taxonomy" id="47308"/>
    <lineage>
        <taxon>Eukaryota</taxon>
        <taxon>Metazoa</taxon>
        <taxon>Chordata</taxon>
        <taxon>Craniata</taxon>
        <taxon>Vertebrata</taxon>
        <taxon>Euteleostomi</taxon>
        <taxon>Actinopterygii</taxon>
        <taxon>Neopterygii</taxon>
        <taxon>Teleostei</taxon>
        <taxon>Neoteleostei</taxon>
        <taxon>Acanthomorphata</taxon>
        <taxon>Gobiaria</taxon>
        <taxon>Gobiiformes</taxon>
        <taxon>Gobioidei</taxon>
        <taxon>Gobiidae</taxon>
        <taxon>Benthophilinae</taxon>
        <taxon>Neogobiini</taxon>
        <taxon>Neogobius</taxon>
    </lineage>
</organism>
<dbReference type="InterPro" id="IPR013783">
    <property type="entry name" value="Ig-like_fold"/>
</dbReference>
<dbReference type="InterPro" id="IPR011162">
    <property type="entry name" value="MHC_I/II-like_Ag-recog"/>
</dbReference>
<keyword evidence="3" id="KW-1133">Transmembrane helix</keyword>
<dbReference type="SUPFAM" id="SSF54452">
    <property type="entry name" value="MHC antigen-recognition domain"/>
    <property type="match status" value="1"/>
</dbReference>
<dbReference type="PROSITE" id="PS00290">
    <property type="entry name" value="IG_MHC"/>
    <property type="match status" value="1"/>
</dbReference>
<dbReference type="AlphaFoldDB" id="A0A8C6V7Y6"/>
<keyword evidence="3" id="KW-0472">Membrane</keyword>